<dbReference type="Proteomes" id="UP000582974">
    <property type="component" value="Unassembled WGS sequence"/>
</dbReference>
<dbReference type="RefSeq" id="WP_180891879.1">
    <property type="nucleotide sequence ID" value="NZ_JACCKD010000002.1"/>
</dbReference>
<protein>
    <submittedName>
        <fullName evidence="2">Uncharacterized protein</fullName>
    </submittedName>
</protein>
<dbReference type="EMBL" id="JACCKD010000002">
    <property type="protein sequence ID" value="MBA0125028.1"/>
    <property type="molecule type" value="Genomic_DNA"/>
</dbReference>
<evidence type="ECO:0000313" key="3">
    <source>
        <dbReference type="Proteomes" id="UP000582974"/>
    </source>
</evidence>
<evidence type="ECO:0000256" key="1">
    <source>
        <dbReference type="SAM" id="MobiDB-lite"/>
    </source>
</evidence>
<reference evidence="2 3" key="1">
    <citation type="submission" date="2020-07" db="EMBL/GenBank/DDBJ databases">
        <title>Genome of Haloechinothrix sp.</title>
        <authorList>
            <person name="Tang S.-K."/>
            <person name="Yang L."/>
            <person name="Zhu W.-Y."/>
        </authorList>
    </citation>
    <scope>NUCLEOTIDE SEQUENCE [LARGE SCALE GENOMIC DNA]</scope>
    <source>
        <strain evidence="2 3">YIM 98757</strain>
    </source>
</reference>
<feature type="compositionally biased region" description="Basic and acidic residues" evidence="1">
    <location>
        <begin position="111"/>
        <end position="124"/>
    </location>
</feature>
<sequence>MTRDQFPQTGRDTPYPPDDPDTERPDGPIPVPEGPDRPPPPDPPPPPVSDQTGQPEQGSTDPFLTIDGIDGEATDTAHGGTSTALGAGRATGENSITDIDGVVTMNGRTARAADDQDGPGRDTAEEGAIADAPTGGLAGDFGSGSAGQAHQQKEEDEDTGGVTGLEFGAGAEPDGIERETVAAPDDTGDAEPEHAVAEVTDAEPEHASTATSDAFTHAISENVAAEPDAAEEEHSPSAFDMDG</sequence>
<feature type="region of interest" description="Disordered" evidence="1">
    <location>
        <begin position="1"/>
        <end position="243"/>
    </location>
</feature>
<keyword evidence="3" id="KW-1185">Reference proteome</keyword>
<gene>
    <name evidence="2" type="ORF">H0B56_05685</name>
</gene>
<comment type="caution">
    <text evidence="2">The sequence shown here is derived from an EMBL/GenBank/DDBJ whole genome shotgun (WGS) entry which is preliminary data.</text>
</comment>
<organism evidence="2 3">
    <name type="scientific">Haloechinothrix aidingensis</name>
    <dbReference type="NCBI Taxonomy" id="2752311"/>
    <lineage>
        <taxon>Bacteria</taxon>
        <taxon>Bacillati</taxon>
        <taxon>Actinomycetota</taxon>
        <taxon>Actinomycetes</taxon>
        <taxon>Pseudonocardiales</taxon>
        <taxon>Pseudonocardiaceae</taxon>
        <taxon>Haloechinothrix</taxon>
    </lineage>
</organism>
<feature type="compositionally biased region" description="Pro residues" evidence="1">
    <location>
        <begin position="27"/>
        <end position="48"/>
    </location>
</feature>
<dbReference type="AlphaFoldDB" id="A0A838A770"/>
<accession>A0A838A770</accession>
<feature type="compositionally biased region" description="Polar residues" evidence="1">
    <location>
        <begin position="49"/>
        <end position="62"/>
    </location>
</feature>
<proteinExistence type="predicted"/>
<feature type="compositionally biased region" description="Gly residues" evidence="1">
    <location>
        <begin position="136"/>
        <end position="145"/>
    </location>
</feature>
<name>A0A838A770_9PSEU</name>
<evidence type="ECO:0000313" key="2">
    <source>
        <dbReference type="EMBL" id="MBA0125028.1"/>
    </source>
</evidence>